<evidence type="ECO:0000256" key="3">
    <source>
        <dbReference type="ARBA" id="ARBA00022801"/>
    </source>
</evidence>
<gene>
    <name evidence="7" type="ORF">FLP10_11440</name>
</gene>
<dbReference type="InterPro" id="IPR033452">
    <property type="entry name" value="GH30_C"/>
</dbReference>
<dbReference type="PANTHER" id="PTHR11069">
    <property type="entry name" value="GLUCOSYLCERAMIDASE"/>
    <property type="match status" value="1"/>
</dbReference>
<dbReference type="Gene3D" id="2.60.120.260">
    <property type="entry name" value="Galactose-binding domain-like"/>
    <property type="match status" value="1"/>
</dbReference>
<evidence type="ECO:0000259" key="6">
    <source>
        <dbReference type="PROSITE" id="PS50022"/>
    </source>
</evidence>
<dbReference type="KEGG" id="ail:FLP10_11440"/>
<dbReference type="PANTHER" id="PTHR11069:SF23">
    <property type="entry name" value="LYSOSOMAL ACID GLUCOSYLCERAMIDASE"/>
    <property type="match status" value="1"/>
</dbReference>
<evidence type="ECO:0000313" key="7">
    <source>
        <dbReference type="EMBL" id="QEO14962.1"/>
    </source>
</evidence>
<dbReference type="Pfam" id="PF17189">
    <property type="entry name" value="Glyco_hydro_30C"/>
    <property type="match status" value="1"/>
</dbReference>
<dbReference type="SUPFAM" id="SSF49785">
    <property type="entry name" value="Galactose-binding domain-like"/>
    <property type="match status" value="1"/>
</dbReference>
<dbReference type="SUPFAM" id="SSF51011">
    <property type="entry name" value="Glycosyl hydrolase domain"/>
    <property type="match status" value="1"/>
</dbReference>
<dbReference type="InterPro" id="IPR033453">
    <property type="entry name" value="Glyco_hydro_30_TIM-barrel"/>
</dbReference>
<dbReference type="PROSITE" id="PS50022">
    <property type="entry name" value="FA58C_3"/>
    <property type="match status" value="1"/>
</dbReference>
<name>A0A5C1YJH4_9MICO</name>
<evidence type="ECO:0000256" key="2">
    <source>
        <dbReference type="ARBA" id="ARBA00022729"/>
    </source>
</evidence>
<dbReference type="EMBL" id="CP043505">
    <property type="protein sequence ID" value="QEO14962.1"/>
    <property type="molecule type" value="Genomic_DNA"/>
</dbReference>
<organism evidence="7 8">
    <name type="scientific">Agromyces intestinalis</name>
    <dbReference type="NCBI Taxonomy" id="2592652"/>
    <lineage>
        <taxon>Bacteria</taxon>
        <taxon>Bacillati</taxon>
        <taxon>Actinomycetota</taxon>
        <taxon>Actinomycetes</taxon>
        <taxon>Micrococcales</taxon>
        <taxon>Microbacteriaceae</taxon>
        <taxon>Agromyces</taxon>
    </lineage>
</organism>
<keyword evidence="3 4" id="KW-0378">Hydrolase</keyword>
<evidence type="ECO:0000313" key="8">
    <source>
        <dbReference type="Proteomes" id="UP000324678"/>
    </source>
</evidence>
<dbReference type="Proteomes" id="UP000324678">
    <property type="component" value="Chromosome"/>
</dbReference>
<feature type="signal peptide" evidence="5">
    <location>
        <begin position="1"/>
        <end position="23"/>
    </location>
</feature>
<feature type="domain" description="F5/8 type C" evidence="6">
    <location>
        <begin position="504"/>
        <end position="646"/>
    </location>
</feature>
<proteinExistence type="inferred from homology"/>
<feature type="chain" id="PRO_5039123574" evidence="5">
    <location>
        <begin position="24"/>
        <end position="646"/>
    </location>
</feature>
<reference evidence="7 8" key="1">
    <citation type="submission" date="2019-09" db="EMBL/GenBank/DDBJ databases">
        <title>Genome sequencing of strain KACC 19306.</title>
        <authorList>
            <person name="Heo J."/>
            <person name="Kim S.-J."/>
            <person name="Kim J.-S."/>
            <person name="Hong S.-B."/>
            <person name="Kwon S.-W."/>
        </authorList>
    </citation>
    <scope>NUCLEOTIDE SEQUENCE [LARGE SCALE GENOMIC DNA]</scope>
    <source>
        <strain evidence="7 8">KACC 19306</strain>
    </source>
</reference>
<dbReference type="GO" id="GO:0004348">
    <property type="term" value="F:glucosylceramidase activity"/>
    <property type="evidence" value="ECO:0007669"/>
    <property type="project" value="InterPro"/>
</dbReference>
<dbReference type="GO" id="GO:0006680">
    <property type="term" value="P:glucosylceramide catabolic process"/>
    <property type="evidence" value="ECO:0007669"/>
    <property type="project" value="TreeGrafter"/>
</dbReference>
<dbReference type="PRINTS" id="PR00843">
    <property type="entry name" value="GLHYDRLASE30"/>
</dbReference>
<dbReference type="InterPro" id="IPR000421">
    <property type="entry name" value="FA58C"/>
</dbReference>
<dbReference type="Gene3D" id="3.20.20.80">
    <property type="entry name" value="Glycosidases"/>
    <property type="match status" value="1"/>
</dbReference>
<dbReference type="AlphaFoldDB" id="A0A5C1YJH4"/>
<dbReference type="InterPro" id="IPR013780">
    <property type="entry name" value="Glyco_hydro_b"/>
</dbReference>
<dbReference type="GO" id="GO:0016020">
    <property type="term" value="C:membrane"/>
    <property type="evidence" value="ECO:0007669"/>
    <property type="project" value="GOC"/>
</dbReference>
<dbReference type="Pfam" id="PF02055">
    <property type="entry name" value="Glyco_hydro_30"/>
    <property type="match status" value="1"/>
</dbReference>
<keyword evidence="4" id="KW-0326">Glycosidase</keyword>
<dbReference type="RefSeq" id="WP_149160981.1">
    <property type="nucleotide sequence ID" value="NZ_CP043505.1"/>
</dbReference>
<dbReference type="OrthoDB" id="9806701at2"/>
<dbReference type="SUPFAM" id="SSF51445">
    <property type="entry name" value="(Trans)glycosidases"/>
    <property type="match status" value="1"/>
</dbReference>
<evidence type="ECO:0000256" key="4">
    <source>
        <dbReference type="RuleBase" id="RU361188"/>
    </source>
</evidence>
<keyword evidence="8" id="KW-1185">Reference proteome</keyword>
<accession>A0A5C1YJH4</accession>
<dbReference type="InterPro" id="IPR017853">
    <property type="entry name" value="GH"/>
</dbReference>
<evidence type="ECO:0000256" key="1">
    <source>
        <dbReference type="ARBA" id="ARBA00005382"/>
    </source>
</evidence>
<comment type="similarity">
    <text evidence="1 4">Belongs to the glycosyl hydrolase 30 family.</text>
</comment>
<evidence type="ECO:0000256" key="5">
    <source>
        <dbReference type="SAM" id="SignalP"/>
    </source>
</evidence>
<dbReference type="Pfam" id="PF00754">
    <property type="entry name" value="F5_F8_type_C"/>
    <property type="match status" value="1"/>
</dbReference>
<dbReference type="Gene3D" id="2.60.40.1180">
    <property type="entry name" value="Golgi alpha-mannosidase II"/>
    <property type="match status" value="1"/>
</dbReference>
<sequence length="646" mass="68890">MRFRTKTITVATVIALATSGALAAGAAPATATDQPPEVRSWLTTVDRARLLEEQPPLQFTDTPSTAPTIVIDPELGYQEMDGFGASITDSSAHVLYNLSKAERDATMRKLFHPVDGIGISLLRQPIGSSDFTATSAHYTYDDVAPGKNDYLQRKFTIAHDEAQILPLLRQAKQLNPKLKIVASPWSPPAWMKTNDSLVGGKLEPGVLNATAYAAYLVRYVVEYKKAGVPIDFLTIQNEPQNRTPDAYPGMDMPVADQARVIRILGPLLKVASPKTKILGYDHNWATHPNDLANVPPGQDPEPDYPAKLLLTKAAKWIAGTAFHCYYGDPSAQTALHERFPDRGIWFTECSGSHGADDPPAKFFRDTLVWHARTITIGVPRNWSKTTANWNLALDETGGPHLGGCGTCTGLVTTHSDGTVTTNAEYYTIGHLSKFVQPGAVRIASTSFGTTGWNGQVTDVAFRNPDGSFVLVAHNENDDPRAVAVSVGSKTFETTLPGGALATYTWAASAAFDDGLVPVSVEGATASATSSAGSDAEARFAVDADASTRWSSGQAQAPGQALTIDLGVARSFSRVAIDSGGNLGDYARGWELSVSSDGSSWTSLASGAGVGQLTNVDVAPTTARYLRIASTASAGNWWSLADMRLYG</sequence>
<dbReference type="InterPro" id="IPR008979">
    <property type="entry name" value="Galactose-bd-like_sf"/>
</dbReference>
<protein>
    <submittedName>
        <fullName evidence="7">Glucan endo-1,6-beta-glucosidase</fullName>
    </submittedName>
</protein>
<dbReference type="InterPro" id="IPR001139">
    <property type="entry name" value="Glyco_hydro_30"/>
</dbReference>
<keyword evidence="2 5" id="KW-0732">Signal</keyword>